<evidence type="ECO:0000256" key="2">
    <source>
        <dbReference type="ARBA" id="ARBA00022980"/>
    </source>
</evidence>
<keyword evidence="5" id="KW-0150">Chloroplast</keyword>
<comment type="function">
    <text evidence="4">Binds to 23S rRNA.</text>
</comment>
<comment type="similarity">
    <text evidence="1 4">Belongs to the universal ribosomal protein uL23 family.</text>
</comment>
<evidence type="ECO:0000256" key="1">
    <source>
        <dbReference type="ARBA" id="ARBA00006700"/>
    </source>
</evidence>
<dbReference type="PANTHER" id="PTHR11620">
    <property type="entry name" value="60S RIBOSOMAL PROTEIN L23A"/>
    <property type="match status" value="1"/>
</dbReference>
<dbReference type="AlphaFoldDB" id="A0A1Z1MH81"/>
<organism evidence="5">
    <name type="scientific">Melanothamnus harveyi</name>
    <name type="common">Filamentous red alga</name>
    <name type="synonym">Neosiphonia harveyi</name>
    <dbReference type="NCBI Taxonomy" id="397005"/>
    <lineage>
        <taxon>Eukaryota</taxon>
        <taxon>Rhodophyta</taxon>
        <taxon>Florideophyceae</taxon>
        <taxon>Rhodymeniophycidae</taxon>
        <taxon>Ceramiales</taxon>
        <taxon>Rhodomelaceae</taxon>
        <taxon>Polysiphonioideae</taxon>
        <taxon>Melanothamnus</taxon>
    </lineage>
</organism>
<evidence type="ECO:0000313" key="5">
    <source>
        <dbReference type="EMBL" id="ARW65428.1"/>
    </source>
</evidence>
<dbReference type="InterPro" id="IPR012677">
    <property type="entry name" value="Nucleotide-bd_a/b_plait_sf"/>
</dbReference>
<dbReference type="GO" id="GO:0005840">
    <property type="term" value="C:ribosome"/>
    <property type="evidence" value="ECO:0007669"/>
    <property type="project" value="UniProtKB-KW"/>
</dbReference>
<dbReference type="InterPro" id="IPR013025">
    <property type="entry name" value="Ribosomal_uL23-like"/>
</dbReference>
<dbReference type="NCBIfam" id="NF004363">
    <property type="entry name" value="PRK05738.2-4"/>
    <property type="match status" value="1"/>
</dbReference>
<dbReference type="GO" id="GO:0019843">
    <property type="term" value="F:rRNA binding"/>
    <property type="evidence" value="ECO:0007669"/>
    <property type="project" value="UniProtKB-UniRule"/>
</dbReference>
<accession>A0A1Z1MH81</accession>
<dbReference type="SUPFAM" id="SSF54189">
    <property type="entry name" value="Ribosomal proteins S24e, L23 and L15e"/>
    <property type="match status" value="1"/>
</dbReference>
<evidence type="ECO:0000256" key="4">
    <source>
        <dbReference type="HAMAP-Rule" id="MF_01369"/>
    </source>
</evidence>
<dbReference type="GO" id="GO:0006412">
    <property type="term" value="P:translation"/>
    <property type="evidence" value="ECO:0007669"/>
    <property type="project" value="UniProtKB-UniRule"/>
</dbReference>
<dbReference type="EMBL" id="MF101437">
    <property type="protein sequence ID" value="ARW65428.1"/>
    <property type="molecule type" value="Genomic_DNA"/>
</dbReference>
<dbReference type="RefSeq" id="YP_009396238.1">
    <property type="nucleotide sequence ID" value="NC_035281.1"/>
</dbReference>
<gene>
    <name evidence="4 5" type="primary">rpl23</name>
</gene>
<comment type="subcellular location">
    <subcellularLocation>
        <location evidence="4">Plastid</location>
        <location evidence="4">Chloroplast</location>
    </subcellularLocation>
</comment>
<dbReference type="Pfam" id="PF00276">
    <property type="entry name" value="Ribosomal_L23"/>
    <property type="match status" value="1"/>
</dbReference>
<name>A0A1Z1MH81_MELHR</name>
<dbReference type="HAMAP" id="MF_01369_B">
    <property type="entry name" value="Ribosomal_uL23_B"/>
    <property type="match status" value="1"/>
</dbReference>
<dbReference type="GO" id="GO:0003735">
    <property type="term" value="F:structural constituent of ribosome"/>
    <property type="evidence" value="ECO:0007669"/>
    <property type="project" value="InterPro"/>
</dbReference>
<dbReference type="InterPro" id="IPR012678">
    <property type="entry name" value="Ribosomal_uL23/eL15/eS24_sf"/>
</dbReference>
<dbReference type="GeneID" id="33358313"/>
<geneLocation type="chloroplast" evidence="5"/>
<keyword evidence="4" id="KW-0699">rRNA-binding</keyword>
<keyword evidence="5" id="KW-0934">Plastid</keyword>
<protein>
    <recommendedName>
        <fullName evidence="4">Large ribosomal subunit protein uL23c</fullName>
    </recommendedName>
</protein>
<proteinExistence type="inferred from homology"/>
<sequence>MKKNKIDIIRYPVITDKTTKEIENNTYCFNVTANSNKKEIKIAIEEIFKVKVKKVNTITNPPKTKTVGRFKGKKTNYKKALIKLVDNYKINLFDEE</sequence>
<keyword evidence="3 4" id="KW-0687">Ribonucleoprotein</keyword>
<dbReference type="GO" id="GO:1990904">
    <property type="term" value="C:ribonucleoprotein complex"/>
    <property type="evidence" value="ECO:0007669"/>
    <property type="project" value="UniProtKB-KW"/>
</dbReference>
<keyword evidence="4" id="KW-0694">RNA-binding</keyword>
<comment type="subunit">
    <text evidence="4">Part of the 50S ribosomal subunit.</text>
</comment>
<keyword evidence="2 4" id="KW-0689">Ribosomal protein</keyword>
<dbReference type="Gene3D" id="3.30.70.330">
    <property type="match status" value="1"/>
</dbReference>
<dbReference type="GO" id="GO:0009507">
    <property type="term" value="C:chloroplast"/>
    <property type="evidence" value="ECO:0007669"/>
    <property type="project" value="UniProtKB-SubCell"/>
</dbReference>
<reference evidence="5" key="1">
    <citation type="journal article" date="2017" name="J. Phycol.">
        <title>Analysis of chloroplast genomes and a supermatrix inform reclassification of the Rhodomelaceae (Rhodophyta).</title>
        <authorList>
            <person name="Diaz-Tapia P."/>
            <person name="Maggs C.A."/>
            <person name="West J.A."/>
            <person name="Verbruggen H."/>
        </authorList>
    </citation>
    <scope>NUCLEOTIDE SEQUENCE</scope>
    <source>
        <strain evidence="5">PD890</strain>
    </source>
</reference>
<evidence type="ECO:0000256" key="3">
    <source>
        <dbReference type="ARBA" id="ARBA00023274"/>
    </source>
</evidence>